<dbReference type="PANTHER" id="PTHR12460:SF0">
    <property type="entry name" value="CID DOMAIN-CONTAINING PROTEIN-RELATED"/>
    <property type="match status" value="1"/>
</dbReference>
<evidence type="ECO:0000313" key="5">
    <source>
        <dbReference type="Proteomes" id="UP001162031"/>
    </source>
</evidence>
<dbReference type="GO" id="GO:0031124">
    <property type="term" value="P:mRNA 3'-end processing"/>
    <property type="evidence" value="ECO:0007669"/>
    <property type="project" value="TreeGrafter"/>
</dbReference>
<feature type="region of interest" description="Disordered" evidence="2">
    <location>
        <begin position="427"/>
        <end position="547"/>
    </location>
</feature>
<evidence type="ECO:0000259" key="3">
    <source>
        <dbReference type="PROSITE" id="PS51391"/>
    </source>
</evidence>
<feature type="compositionally biased region" description="Polar residues" evidence="2">
    <location>
        <begin position="365"/>
        <end position="391"/>
    </location>
</feature>
<reference evidence="4" key="1">
    <citation type="submission" date="2022-12" db="EMBL/GenBank/DDBJ databases">
        <authorList>
            <person name="Webb A."/>
        </authorList>
    </citation>
    <scope>NUCLEOTIDE SEQUENCE</scope>
    <source>
        <strain evidence="4">Hp1</strain>
    </source>
</reference>
<feature type="coiled-coil region" evidence="1">
    <location>
        <begin position="303"/>
        <end position="341"/>
    </location>
</feature>
<comment type="caution">
    <text evidence="4">The sequence shown here is derived from an EMBL/GenBank/DDBJ whole genome shotgun (WGS) entry which is preliminary data.</text>
</comment>
<dbReference type="GO" id="GO:0000993">
    <property type="term" value="F:RNA polymerase II complex binding"/>
    <property type="evidence" value="ECO:0007669"/>
    <property type="project" value="TreeGrafter"/>
</dbReference>
<feature type="region of interest" description="Disordered" evidence="2">
    <location>
        <begin position="365"/>
        <end position="409"/>
    </location>
</feature>
<dbReference type="SUPFAM" id="SSF48464">
    <property type="entry name" value="ENTH/VHS domain"/>
    <property type="match status" value="1"/>
</dbReference>
<dbReference type="AlphaFoldDB" id="A0AAV0SVK6"/>
<feature type="compositionally biased region" description="Polar residues" evidence="2">
    <location>
        <begin position="444"/>
        <end position="456"/>
    </location>
</feature>
<proteinExistence type="predicted"/>
<accession>A0AAV0SVK6</accession>
<dbReference type="PANTHER" id="PTHR12460">
    <property type="entry name" value="CYCLIN-DEPENDENT KINASE INHIBITOR-RELATED PROTEIN"/>
    <property type="match status" value="1"/>
</dbReference>
<keyword evidence="5" id="KW-1185">Reference proteome</keyword>
<evidence type="ECO:0000256" key="1">
    <source>
        <dbReference type="SAM" id="Coils"/>
    </source>
</evidence>
<feature type="compositionally biased region" description="Basic and acidic residues" evidence="2">
    <location>
        <begin position="528"/>
        <end position="547"/>
    </location>
</feature>
<sequence length="547" mass="62566">MYSRSKLEKLLRQAKVTTQSIQKVSQWILTHRQNLREIVAQWADLIREREPEHQIVYLYVANDAMQVGVRKFGRHIAAAFEEVLVEIVHFVMSEGEEKVKRCIIKIVGIWKERGVVTPSLLAMLENVCAGKPAVEHVPEADADPEETTARLLQDMTSEAAVERVLEDMPEVVEAAATTQLATHLQDLVNATISADMLSDRMFQLESSISVFHHACAEQDEEEDDEVVVVGEEENRTYPVAGGIAWGKMDQQVYDLDVDSSRTHVEQYRTNLTDQAAKREALIKKLQGLETMDLFSFPRGAIAIEEAEQQEQALERLYGIAREAETIERKQLEAQRAEFRARQASMAASFADPLYTGYQAAEDSYQPVTPTMSTNTRDSGTSHVSYRRSSYQYDEPQQYPPALRRHNSASAATDRGFMDDRYNNQHRHEGQLDQYGGQRDRYGEYSSQYGVDSPSTSKRPKLHHAHSMESQNLQWQEASRRSPPRAGTLPSSYAAVDRQQLPYSPRDNIYSPRDRYHAPPQQPRQGRRTRWDSAPDDRSNIHYNEHRW</sequence>
<feature type="compositionally biased region" description="Polar residues" evidence="2">
    <location>
        <begin position="467"/>
        <end position="476"/>
    </location>
</feature>
<evidence type="ECO:0000313" key="4">
    <source>
        <dbReference type="EMBL" id="CAI5709081.1"/>
    </source>
</evidence>
<dbReference type="PROSITE" id="PS51391">
    <property type="entry name" value="CID"/>
    <property type="match status" value="1"/>
</dbReference>
<name>A0AAV0SVK6_HYABA</name>
<dbReference type="Pfam" id="PF04818">
    <property type="entry name" value="CID"/>
    <property type="match status" value="1"/>
</dbReference>
<keyword evidence="1" id="KW-0175">Coiled coil</keyword>
<dbReference type="Gene3D" id="1.25.40.90">
    <property type="match status" value="1"/>
</dbReference>
<gene>
    <name evidence="4" type="ORF">HBR001_LOCUS210</name>
</gene>
<dbReference type="Proteomes" id="UP001162031">
    <property type="component" value="Unassembled WGS sequence"/>
</dbReference>
<dbReference type="CDD" id="cd16981">
    <property type="entry name" value="CID_RPRD_like"/>
    <property type="match status" value="1"/>
</dbReference>
<feature type="domain" description="CID" evidence="3">
    <location>
        <begin position="1"/>
        <end position="132"/>
    </location>
</feature>
<protein>
    <recommendedName>
        <fullName evidence="3">CID domain-containing protein</fullName>
    </recommendedName>
</protein>
<evidence type="ECO:0000256" key="2">
    <source>
        <dbReference type="SAM" id="MobiDB-lite"/>
    </source>
</evidence>
<dbReference type="InterPro" id="IPR008942">
    <property type="entry name" value="ENTH_VHS"/>
</dbReference>
<dbReference type="SMART" id="SM00582">
    <property type="entry name" value="RPR"/>
    <property type="match status" value="1"/>
</dbReference>
<organism evidence="4 5">
    <name type="scientific">Hyaloperonospora brassicae</name>
    <name type="common">Brassica downy mildew</name>
    <name type="synonym">Peronospora brassicae</name>
    <dbReference type="NCBI Taxonomy" id="162125"/>
    <lineage>
        <taxon>Eukaryota</taxon>
        <taxon>Sar</taxon>
        <taxon>Stramenopiles</taxon>
        <taxon>Oomycota</taxon>
        <taxon>Peronosporomycetes</taxon>
        <taxon>Peronosporales</taxon>
        <taxon>Peronosporaceae</taxon>
        <taxon>Hyaloperonospora</taxon>
    </lineage>
</organism>
<dbReference type="EMBL" id="CANTFL010000028">
    <property type="protein sequence ID" value="CAI5709081.1"/>
    <property type="molecule type" value="Genomic_DNA"/>
</dbReference>
<dbReference type="InterPro" id="IPR006569">
    <property type="entry name" value="CID_dom"/>
</dbReference>